<sequence>MIGTIQGHISTPVIASNTLDGINGIIQLLNEAGSVAGTFDAKELFDCEHRGRGLDRHSADVFRSKWAAHLLYRMENKADLRGRGEGIKSGPLSTSVRAKEDAGSTT</sequence>
<accession>M4BKU3</accession>
<evidence type="ECO:0000313" key="3">
    <source>
        <dbReference type="Proteomes" id="UP000011713"/>
    </source>
</evidence>
<organism evidence="2 3">
    <name type="scientific">Hyaloperonospora arabidopsidis (strain Emoy2)</name>
    <name type="common">Downy mildew agent</name>
    <name type="synonym">Peronospora arabidopsidis</name>
    <dbReference type="NCBI Taxonomy" id="559515"/>
    <lineage>
        <taxon>Eukaryota</taxon>
        <taxon>Sar</taxon>
        <taxon>Stramenopiles</taxon>
        <taxon>Oomycota</taxon>
        <taxon>Peronosporomycetes</taxon>
        <taxon>Peronosporales</taxon>
        <taxon>Peronosporaceae</taxon>
        <taxon>Hyaloperonospora</taxon>
    </lineage>
</organism>
<name>M4BKU3_HYAAE</name>
<dbReference type="InParanoid" id="M4BKU3"/>
<reference evidence="3" key="1">
    <citation type="journal article" date="2010" name="Science">
        <title>Signatures of adaptation to obligate biotrophy in the Hyaloperonospora arabidopsidis genome.</title>
        <authorList>
            <person name="Baxter L."/>
            <person name="Tripathy S."/>
            <person name="Ishaque N."/>
            <person name="Boot N."/>
            <person name="Cabral A."/>
            <person name="Kemen E."/>
            <person name="Thines M."/>
            <person name="Ah-Fong A."/>
            <person name="Anderson R."/>
            <person name="Badejoko W."/>
            <person name="Bittner-Eddy P."/>
            <person name="Boore J.L."/>
            <person name="Chibucos M.C."/>
            <person name="Coates M."/>
            <person name="Dehal P."/>
            <person name="Delehaunty K."/>
            <person name="Dong S."/>
            <person name="Downton P."/>
            <person name="Dumas B."/>
            <person name="Fabro G."/>
            <person name="Fronick C."/>
            <person name="Fuerstenberg S.I."/>
            <person name="Fulton L."/>
            <person name="Gaulin E."/>
            <person name="Govers F."/>
            <person name="Hughes L."/>
            <person name="Humphray S."/>
            <person name="Jiang R.H."/>
            <person name="Judelson H."/>
            <person name="Kamoun S."/>
            <person name="Kyung K."/>
            <person name="Meijer H."/>
            <person name="Minx P."/>
            <person name="Morris P."/>
            <person name="Nelson J."/>
            <person name="Phuntumart V."/>
            <person name="Qutob D."/>
            <person name="Rehmany A."/>
            <person name="Rougon-Cardoso A."/>
            <person name="Ryden P."/>
            <person name="Torto-Alalibo T."/>
            <person name="Studholme D."/>
            <person name="Wang Y."/>
            <person name="Win J."/>
            <person name="Wood J."/>
            <person name="Clifton S.W."/>
            <person name="Rogers J."/>
            <person name="Van den Ackerveken G."/>
            <person name="Jones J.D."/>
            <person name="McDowell J.M."/>
            <person name="Beynon J."/>
            <person name="Tyler B.M."/>
        </authorList>
    </citation>
    <scope>NUCLEOTIDE SEQUENCE [LARGE SCALE GENOMIC DNA]</scope>
    <source>
        <strain evidence="3">Emoy2</strain>
    </source>
</reference>
<dbReference type="Proteomes" id="UP000011713">
    <property type="component" value="Unassembled WGS sequence"/>
</dbReference>
<feature type="compositionally biased region" description="Basic and acidic residues" evidence="1">
    <location>
        <begin position="97"/>
        <end position="106"/>
    </location>
</feature>
<evidence type="ECO:0000313" key="2">
    <source>
        <dbReference type="EnsemblProtists" id="HpaP807026"/>
    </source>
</evidence>
<proteinExistence type="predicted"/>
<dbReference type="AlphaFoldDB" id="M4BKU3"/>
<protein>
    <submittedName>
        <fullName evidence="2">Uncharacterized protein</fullName>
    </submittedName>
</protein>
<reference evidence="2" key="2">
    <citation type="submission" date="2015-06" db="UniProtKB">
        <authorList>
            <consortium name="EnsemblProtists"/>
        </authorList>
    </citation>
    <scope>IDENTIFICATION</scope>
    <source>
        <strain evidence="2">Emoy2</strain>
    </source>
</reference>
<evidence type="ECO:0000256" key="1">
    <source>
        <dbReference type="SAM" id="MobiDB-lite"/>
    </source>
</evidence>
<dbReference type="HOGENOM" id="CLU_2228367_0_0_1"/>
<dbReference type="EnsemblProtists" id="HpaT807026">
    <property type="protein sequence ID" value="HpaP807026"/>
    <property type="gene ID" value="HpaG807026"/>
</dbReference>
<dbReference type="EMBL" id="JH598362">
    <property type="status" value="NOT_ANNOTATED_CDS"/>
    <property type="molecule type" value="Genomic_DNA"/>
</dbReference>
<feature type="region of interest" description="Disordered" evidence="1">
    <location>
        <begin position="83"/>
        <end position="106"/>
    </location>
</feature>
<dbReference type="VEuPathDB" id="FungiDB:HpaG807026"/>
<keyword evidence="3" id="KW-1185">Reference proteome</keyword>